<feature type="compositionally biased region" description="Basic and acidic residues" evidence="3">
    <location>
        <begin position="41"/>
        <end position="94"/>
    </location>
</feature>
<name>A0A2G8SEI3_9APHY</name>
<dbReference type="PANTHER" id="PTHR14140">
    <property type="entry name" value="E3 UBIQUITIN-PROTEIN LIGASE UHRF-RELATED"/>
    <property type="match status" value="1"/>
</dbReference>
<keyword evidence="6" id="KW-1185">Reference proteome</keyword>
<dbReference type="InterPro" id="IPR036987">
    <property type="entry name" value="SRA-YDG_sf"/>
</dbReference>
<accession>A0A2G8SEI3</accession>
<keyword evidence="1 2" id="KW-0539">Nucleus</keyword>
<dbReference type="SMART" id="SM00466">
    <property type="entry name" value="SRA"/>
    <property type="match status" value="1"/>
</dbReference>
<dbReference type="GO" id="GO:0005634">
    <property type="term" value="C:nucleus"/>
    <property type="evidence" value="ECO:0007669"/>
    <property type="project" value="UniProtKB-SubCell"/>
</dbReference>
<feature type="compositionally biased region" description="Acidic residues" evidence="3">
    <location>
        <begin position="291"/>
        <end position="309"/>
    </location>
</feature>
<proteinExistence type="predicted"/>
<dbReference type="OrthoDB" id="2270193at2759"/>
<feature type="region of interest" description="Disordered" evidence="3">
    <location>
        <begin position="27"/>
        <end position="101"/>
    </location>
</feature>
<feature type="region of interest" description="Disordered" evidence="3">
    <location>
        <begin position="119"/>
        <end position="140"/>
    </location>
</feature>
<dbReference type="AlphaFoldDB" id="A0A2G8SEI3"/>
<dbReference type="GO" id="GO:0016567">
    <property type="term" value="P:protein ubiquitination"/>
    <property type="evidence" value="ECO:0007669"/>
    <property type="project" value="TreeGrafter"/>
</dbReference>
<dbReference type="PANTHER" id="PTHR14140:SF27">
    <property type="entry name" value="OS04G0289800 PROTEIN"/>
    <property type="match status" value="1"/>
</dbReference>
<reference evidence="5 6" key="1">
    <citation type="journal article" date="2015" name="Sci. Rep.">
        <title>Chromosome-level genome map provides insights into diverse defense mechanisms in the medicinal fungus Ganoderma sinense.</title>
        <authorList>
            <person name="Zhu Y."/>
            <person name="Xu J."/>
            <person name="Sun C."/>
            <person name="Zhou S."/>
            <person name="Xu H."/>
            <person name="Nelson D.R."/>
            <person name="Qian J."/>
            <person name="Song J."/>
            <person name="Luo H."/>
            <person name="Xiang L."/>
            <person name="Li Y."/>
            <person name="Xu Z."/>
            <person name="Ji A."/>
            <person name="Wang L."/>
            <person name="Lu S."/>
            <person name="Hayward A."/>
            <person name="Sun W."/>
            <person name="Li X."/>
            <person name="Schwartz D.C."/>
            <person name="Wang Y."/>
            <person name="Chen S."/>
        </authorList>
    </citation>
    <scope>NUCLEOTIDE SEQUENCE [LARGE SCALE GENOMIC DNA]</scope>
    <source>
        <strain evidence="5 6">ZZ0214-1</strain>
    </source>
</reference>
<protein>
    <recommendedName>
        <fullName evidence="4">YDG domain-containing protein</fullName>
    </recommendedName>
</protein>
<dbReference type="InterPro" id="IPR015947">
    <property type="entry name" value="PUA-like_sf"/>
</dbReference>
<dbReference type="InterPro" id="IPR003105">
    <property type="entry name" value="SRA_YDG"/>
</dbReference>
<feature type="domain" description="YDG" evidence="4">
    <location>
        <begin position="140"/>
        <end position="293"/>
    </location>
</feature>
<gene>
    <name evidence="5" type="ORF">GSI_06692</name>
</gene>
<dbReference type="GO" id="GO:0061630">
    <property type="term" value="F:ubiquitin protein ligase activity"/>
    <property type="evidence" value="ECO:0007669"/>
    <property type="project" value="TreeGrafter"/>
</dbReference>
<feature type="compositionally biased region" description="Polar residues" evidence="3">
    <location>
        <begin position="216"/>
        <end position="228"/>
    </location>
</feature>
<comment type="caution">
    <text evidence="5">The sequence shown here is derived from an EMBL/GenBank/DDBJ whole genome shotgun (WGS) entry which is preliminary data.</text>
</comment>
<evidence type="ECO:0000256" key="2">
    <source>
        <dbReference type="PROSITE-ProRule" id="PRU00358"/>
    </source>
</evidence>
<dbReference type="Gene3D" id="2.30.280.10">
    <property type="entry name" value="SRA-YDG"/>
    <property type="match status" value="1"/>
</dbReference>
<dbReference type="InterPro" id="IPR045134">
    <property type="entry name" value="UHRF1/2-like"/>
</dbReference>
<dbReference type="PROSITE" id="PS51015">
    <property type="entry name" value="YDG"/>
    <property type="match status" value="1"/>
</dbReference>
<evidence type="ECO:0000313" key="5">
    <source>
        <dbReference type="EMBL" id="PIL31988.1"/>
    </source>
</evidence>
<dbReference type="GO" id="GO:0044027">
    <property type="term" value="P:negative regulation of gene expression via chromosomal CpG island methylation"/>
    <property type="evidence" value="ECO:0007669"/>
    <property type="project" value="TreeGrafter"/>
</dbReference>
<evidence type="ECO:0000256" key="3">
    <source>
        <dbReference type="SAM" id="MobiDB-lite"/>
    </source>
</evidence>
<dbReference type="STRING" id="1077348.A0A2G8SEI3"/>
<dbReference type="SUPFAM" id="SSF88697">
    <property type="entry name" value="PUA domain-like"/>
    <property type="match status" value="1"/>
</dbReference>
<evidence type="ECO:0000259" key="4">
    <source>
        <dbReference type="PROSITE" id="PS51015"/>
    </source>
</evidence>
<feature type="region of interest" description="Disordered" evidence="3">
    <location>
        <begin position="209"/>
        <end position="228"/>
    </location>
</feature>
<evidence type="ECO:0000313" key="6">
    <source>
        <dbReference type="Proteomes" id="UP000230002"/>
    </source>
</evidence>
<feature type="region of interest" description="Disordered" evidence="3">
    <location>
        <begin position="269"/>
        <end position="309"/>
    </location>
</feature>
<feature type="compositionally biased region" description="Basic and acidic residues" evidence="3">
    <location>
        <begin position="269"/>
        <end position="281"/>
    </location>
</feature>
<sequence length="309" mass="33955">MPELSYDEQREVNIALARAKLVALGIAPLLATNKPQKKRKADPSKKRGVPREEPTSDGRENADEPPKKAAKIQREDGNAEGLRRSARNRGKDTNYADNGENATAAARALPQVVSASARRSGMMGAPREAMNRKHDPKTYGSIPDIPVGSWWETREACSKDAIHAPWVAGIAPGPKGAYSVALSGGYEDDIDEGEAFTFTGSGMLFGTKDKPKNLRTAPQSRDQTFENNFNASLKRSCETKKPVRVIRGYKLDSVYGPVEGYRYDGLYTVEDRELRDPEKRVPGQPPLQTAEDGDNEEDIGDDDDKENAH</sequence>
<dbReference type="Proteomes" id="UP000230002">
    <property type="component" value="Unassembled WGS sequence"/>
</dbReference>
<dbReference type="Pfam" id="PF02182">
    <property type="entry name" value="SAD_SRA"/>
    <property type="match status" value="1"/>
</dbReference>
<evidence type="ECO:0000256" key="1">
    <source>
        <dbReference type="ARBA" id="ARBA00023242"/>
    </source>
</evidence>
<dbReference type="EMBL" id="AYKW01000012">
    <property type="protein sequence ID" value="PIL31988.1"/>
    <property type="molecule type" value="Genomic_DNA"/>
</dbReference>
<organism evidence="5 6">
    <name type="scientific">Ganoderma sinense ZZ0214-1</name>
    <dbReference type="NCBI Taxonomy" id="1077348"/>
    <lineage>
        <taxon>Eukaryota</taxon>
        <taxon>Fungi</taxon>
        <taxon>Dikarya</taxon>
        <taxon>Basidiomycota</taxon>
        <taxon>Agaricomycotina</taxon>
        <taxon>Agaricomycetes</taxon>
        <taxon>Polyporales</taxon>
        <taxon>Polyporaceae</taxon>
        <taxon>Ganoderma</taxon>
    </lineage>
</organism>
<comment type="subcellular location">
    <subcellularLocation>
        <location evidence="2">Nucleus</location>
    </subcellularLocation>
</comment>